<organism evidence="5 6">
    <name type="scientific">Trichinella nativa</name>
    <dbReference type="NCBI Taxonomy" id="6335"/>
    <lineage>
        <taxon>Eukaryota</taxon>
        <taxon>Metazoa</taxon>
        <taxon>Ecdysozoa</taxon>
        <taxon>Nematoda</taxon>
        <taxon>Enoplea</taxon>
        <taxon>Dorylaimia</taxon>
        <taxon>Trichinellida</taxon>
        <taxon>Trichinellidae</taxon>
        <taxon>Trichinella</taxon>
    </lineage>
</organism>
<evidence type="ECO:0000256" key="1">
    <source>
        <dbReference type="SAM" id="Coils"/>
    </source>
</evidence>
<feature type="region of interest" description="Disordered" evidence="2">
    <location>
        <begin position="1"/>
        <end position="31"/>
    </location>
</feature>
<evidence type="ECO:0000259" key="3">
    <source>
        <dbReference type="Pfam" id="PF23205"/>
    </source>
</evidence>
<evidence type="ECO:0000259" key="4">
    <source>
        <dbReference type="Pfam" id="PF23638"/>
    </source>
</evidence>
<evidence type="ECO:0000313" key="5">
    <source>
        <dbReference type="EMBL" id="OUC43153.1"/>
    </source>
</evidence>
<feature type="coiled-coil region" evidence="1">
    <location>
        <begin position="50"/>
        <end position="77"/>
    </location>
</feature>
<feature type="domain" description="DUF7063" evidence="3">
    <location>
        <begin position="497"/>
        <end position="581"/>
    </location>
</feature>
<evidence type="ECO:0000256" key="2">
    <source>
        <dbReference type="SAM" id="MobiDB-lite"/>
    </source>
</evidence>
<evidence type="ECO:0000313" key="6">
    <source>
        <dbReference type="Proteomes" id="UP000243006"/>
    </source>
</evidence>
<comment type="caution">
    <text evidence="5">The sequence shown here is derived from an EMBL/GenBank/DDBJ whole genome shotgun (WGS) entry which is preliminary data.</text>
</comment>
<feature type="domain" description="DUF7145" evidence="4">
    <location>
        <begin position="362"/>
        <end position="466"/>
    </location>
</feature>
<reference evidence="5 6" key="1">
    <citation type="submission" date="2015-04" db="EMBL/GenBank/DDBJ databases">
        <title>Draft genome of the roundworm Trichinella nativa.</title>
        <authorList>
            <person name="Mitreva M."/>
        </authorList>
    </citation>
    <scope>NUCLEOTIDE SEQUENCE [LARGE SCALE GENOMIC DNA]</scope>
    <source>
        <strain evidence="5 6">ISS45</strain>
    </source>
</reference>
<name>A0A1Y3EDC7_9BILA</name>
<accession>A0A1Y3EDC7</accession>
<feature type="compositionally biased region" description="Basic and acidic residues" evidence="2">
    <location>
        <begin position="1"/>
        <end position="24"/>
    </location>
</feature>
<dbReference type="AlphaFoldDB" id="A0A1Y3EDC7"/>
<feature type="domain" description="DUF7063" evidence="3">
    <location>
        <begin position="250"/>
        <end position="334"/>
    </location>
</feature>
<gene>
    <name evidence="5" type="ORF">D917_02600</name>
</gene>
<dbReference type="InterPro" id="IPR055569">
    <property type="entry name" value="DUF7145"/>
</dbReference>
<dbReference type="Pfam" id="PF23205">
    <property type="entry name" value="DUF7063"/>
    <property type="match status" value="2"/>
</dbReference>
<sequence>MPKTKKGIERSNKSENSTKRDETPSPKGKSNAIKEINLETLSREKYCYEMKRCRLLLERLRNENAELQAELKSRLAAKRQENFIVVKSEIEKNSNVDKDKISADCPQTLQMTKLEKESAVEESDNTAELVKALERAILSLIFEKHEYIVRTHRAECLKRMSIVDELKKRTFDENLKNEIIRREEQLQKAVIYYEYVTSFIEVKASEEMSALLNHSPAYYSPTCSAVNPNLIDLEKKAKLPKEYVAARPLFKLPYYFGHGTVEQFQSHLEHESSYLLFIDYGDNNQLKLMICDHLNNIFQWPIMQTDSGYFFIKSTDIDKQFLNVDNLMNYHIFQNTKFETFDNSFVTLDNAVYRKSKNLILENSSNYKEWDYFVGENQIEQMDNLLLYSGDFVLAEEKKNNGIILKLFYKWNDHIYSMVFNRECKYFLPRHHNGPEEWVDNLDKLLKSLCMCNFRFNGVQLIHPVNVKKRLNMHMTPPMKHNDDGNVEIRKPDVPLFDLPYYFGEIRKEYAEQRLKMFSDFLLYTDLQTKKLMVGVVGELRQKEQICHLEIYPNEKHHFCLVNDDQYLQCSTVESLISHYFHNFKRLQGNGIDFDFIYLLVPKYRNSYDLHIRASNINLSNDRCYFGTDFPIESVRKKLKNNGDYLLQTKNSADLITVRWEGKIFDIKPQKDTIGYILPKNKNDQPTERVKSLNEFAKSAVYWLPFHGFRQHTPLMQILFP</sequence>
<dbReference type="SUPFAM" id="SSF55550">
    <property type="entry name" value="SH2 domain"/>
    <property type="match status" value="1"/>
</dbReference>
<dbReference type="Pfam" id="PF23638">
    <property type="entry name" value="DUF7145"/>
    <property type="match status" value="2"/>
</dbReference>
<dbReference type="EMBL" id="LVZM01015883">
    <property type="protein sequence ID" value="OUC43153.1"/>
    <property type="molecule type" value="Genomic_DNA"/>
</dbReference>
<dbReference type="Gene3D" id="3.30.505.10">
    <property type="entry name" value="SH2 domain"/>
    <property type="match status" value="1"/>
</dbReference>
<dbReference type="CDD" id="cd00173">
    <property type="entry name" value="SH2"/>
    <property type="match status" value="1"/>
</dbReference>
<feature type="domain" description="DUF7145" evidence="4">
    <location>
        <begin position="624"/>
        <end position="714"/>
    </location>
</feature>
<protein>
    <submittedName>
        <fullName evidence="5">Uncharacterized protein</fullName>
    </submittedName>
</protein>
<proteinExistence type="predicted"/>
<dbReference type="Proteomes" id="UP000243006">
    <property type="component" value="Unassembled WGS sequence"/>
</dbReference>
<dbReference type="InterPro" id="IPR036860">
    <property type="entry name" value="SH2_dom_sf"/>
</dbReference>
<dbReference type="InterPro" id="IPR055491">
    <property type="entry name" value="DUF7063"/>
</dbReference>
<keyword evidence="1" id="KW-0175">Coiled coil</keyword>